<feature type="chain" id="PRO_5013369848" evidence="2">
    <location>
        <begin position="26"/>
        <end position="387"/>
    </location>
</feature>
<dbReference type="EMBL" id="NEDP02000015">
    <property type="protein sequence ID" value="OWF56857.1"/>
    <property type="molecule type" value="Genomic_DNA"/>
</dbReference>
<keyword evidence="4" id="KW-1185">Reference proteome</keyword>
<comment type="caution">
    <text evidence="3">The sequence shown here is derived from an EMBL/GenBank/DDBJ whole genome shotgun (WGS) entry which is preliminary data.</text>
</comment>
<accession>A0A210R720</accession>
<name>A0A210R720_MIZYE</name>
<organism evidence="3 4">
    <name type="scientific">Mizuhopecten yessoensis</name>
    <name type="common">Japanese scallop</name>
    <name type="synonym">Patinopecten yessoensis</name>
    <dbReference type="NCBI Taxonomy" id="6573"/>
    <lineage>
        <taxon>Eukaryota</taxon>
        <taxon>Metazoa</taxon>
        <taxon>Spiralia</taxon>
        <taxon>Lophotrochozoa</taxon>
        <taxon>Mollusca</taxon>
        <taxon>Bivalvia</taxon>
        <taxon>Autobranchia</taxon>
        <taxon>Pteriomorphia</taxon>
        <taxon>Pectinida</taxon>
        <taxon>Pectinoidea</taxon>
        <taxon>Pectinidae</taxon>
        <taxon>Mizuhopecten</taxon>
    </lineage>
</organism>
<dbReference type="Proteomes" id="UP000242188">
    <property type="component" value="Unassembled WGS sequence"/>
</dbReference>
<sequence>MSILTSGQSLLVCLIALCFIHVTDTHIPPVRQTNLPVTNSGSVGTVRDLLTADQLRSIRTRWTAKGLNPSRLESMLRSNSRDFITQHNQRATAAASLGPRTDPRTSDPVQPRRGRSRLQRLRPRDPIGLRGSINGDRRNGQLVNPNGLAGRNIERTGHEGHNHGSIGQNRIASRRDRRNRRGRQPNGVGGGQQDMRTGVQERIPLGELGISGGEPDVGLEQSITDAELRLLRREPNGVGVEGIATGGVRQERIRNRNNRQDRTRIDPLGRPIDMTRVLTDGIQTRGRNQNGRRIDGHEHGHEHGHGNGHVDNRQHRQSRLGDIPVDLVNRRRGGVERLDGTREREGLIRLRARNNAVNVVQPHQGTRRRRRNGLGRVLRNFVGTLFG</sequence>
<keyword evidence="2" id="KW-0732">Signal</keyword>
<dbReference type="AlphaFoldDB" id="A0A210R720"/>
<feature type="signal peptide" evidence="2">
    <location>
        <begin position="1"/>
        <end position="25"/>
    </location>
</feature>
<gene>
    <name evidence="3" type="ORF">KP79_PYT20217</name>
</gene>
<reference evidence="3 4" key="1">
    <citation type="journal article" date="2017" name="Nat. Ecol. Evol.">
        <title>Scallop genome provides insights into evolution of bilaterian karyotype and development.</title>
        <authorList>
            <person name="Wang S."/>
            <person name="Zhang J."/>
            <person name="Jiao W."/>
            <person name="Li J."/>
            <person name="Xun X."/>
            <person name="Sun Y."/>
            <person name="Guo X."/>
            <person name="Huan P."/>
            <person name="Dong B."/>
            <person name="Zhang L."/>
            <person name="Hu X."/>
            <person name="Sun X."/>
            <person name="Wang J."/>
            <person name="Zhao C."/>
            <person name="Wang Y."/>
            <person name="Wang D."/>
            <person name="Huang X."/>
            <person name="Wang R."/>
            <person name="Lv J."/>
            <person name="Li Y."/>
            <person name="Zhang Z."/>
            <person name="Liu B."/>
            <person name="Lu W."/>
            <person name="Hui Y."/>
            <person name="Liang J."/>
            <person name="Zhou Z."/>
            <person name="Hou R."/>
            <person name="Li X."/>
            <person name="Liu Y."/>
            <person name="Li H."/>
            <person name="Ning X."/>
            <person name="Lin Y."/>
            <person name="Zhao L."/>
            <person name="Xing Q."/>
            <person name="Dou J."/>
            <person name="Li Y."/>
            <person name="Mao J."/>
            <person name="Guo H."/>
            <person name="Dou H."/>
            <person name="Li T."/>
            <person name="Mu C."/>
            <person name="Jiang W."/>
            <person name="Fu Q."/>
            <person name="Fu X."/>
            <person name="Miao Y."/>
            <person name="Liu J."/>
            <person name="Yu Q."/>
            <person name="Li R."/>
            <person name="Liao H."/>
            <person name="Li X."/>
            <person name="Kong Y."/>
            <person name="Jiang Z."/>
            <person name="Chourrout D."/>
            <person name="Li R."/>
            <person name="Bao Z."/>
        </authorList>
    </citation>
    <scope>NUCLEOTIDE SEQUENCE [LARGE SCALE GENOMIC DNA]</scope>
    <source>
        <strain evidence="3 4">PY_sf001</strain>
    </source>
</reference>
<protein>
    <submittedName>
        <fullName evidence="3">Uncharacterized protein</fullName>
    </submittedName>
</protein>
<feature type="region of interest" description="Disordered" evidence="1">
    <location>
        <begin position="91"/>
        <end position="198"/>
    </location>
</feature>
<evidence type="ECO:0000313" key="3">
    <source>
        <dbReference type="EMBL" id="OWF56857.1"/>
    </source>
</evidence>
<feature type="compositionally biased region" description="Basic residues" evidence="1">
    <location>
        <begin position="112"/>
        <end position="121"/>
    </location>
</feature>
<feature type="compositionally biased region" description="Basic and acidic residues" evidence="1">
    <location>
        <begin position="292"/>
        <end position="313"/>
    </location>
</feature>
<proteinExistence type="predicted"/>
<feature type="region of interest" description="Disordered" evidence="1">
    <location>
        <begin position="286"/>
        <end position="313"/>
    </location>
</feature>
<evidence type="ECO:0000313" key="4">
    <source>
        <dbReference type="Proteomes" id="UP000242188"/>
    </source>
</evidence>
<evidence type="ECO:0000256" key="2">
    <source>
        <dbReference type="SAM" id="SignalP"/>
    </source>
</evidence>
<feature type="compositionally biased region" description="Basic and acidic residues" evidence="1">
    <location>
        <begin position="152"/>
        <end position="162"/>
    </location>
</feature>
<evidence type="ECO:0000256" key="1">
    <source>
        <dbReference type="SAM" id="MobiDB-lite"/>
    </source>
</evidence>